<reference evidence="8" key="3">
    <citation type="submission" date="2024-02" db="EMBL/GenBank/DDBJ databases">
        <title>Comparative genomics of Cryptococcus and Kwoniella reveals pathogenesis evolution and contrasting modes of karyotype evolution via chromosome fusion or intercentromeric recombination.</title>
        <authorList>
            <person name="Coelho M.A."/>
            <person name="David-Palma M."/>
            <person name="Shea T."/>
            <person name="Bowers K."/>
            <person name="McGinley-Smith S."/>
            <person name="Mohammad A.W."/>
            <person name="Gnirke A."/>
            <person name="Yurkov A.M."/>
            <person name="Nowrousian M."/>
            <person name="Sun S."/>
            <person name="Cuomo C.A."/>
            <person name="Heitman J."/>
        </authorList>
    </citation>
    <scope>NUCLEOTIDE SEQUENCE</scope>
    <source>
        <strain evidence="8">CBS 10117</strain>
    </source>
</reference>
<dbReference type="SUPFAM" id="SSF50156">
    <property type="entry name" value="PDZ domain-like"/>
    <property type="match status" value="1"/>
</dbReference>
<evidence type="ECO:0000256" key="3">
    <source>
        <dbReference type="SAM" id="Coils"/>
    </source>
</evidence>
<feature type="compositionally biased region" description="Polar residues" evidence="4">
    <location>
        <begin position="12"/>
        <end position="23"/>
    </location>
</feature>
<evidence type="ECO:0000256" key="2">
    <source>
        <dbReference type="ARBA" id="ARBA00068021"/>
    </source>
</evidence>
<dbReference type="Gene3D" id="2.30.42.10">
    <property type="match status" value="1"/>
</dbReference>
<reference evidence="8" key="2">
    <citation type="submission" date="2013-07" db="EMBL/GenBank/DDBJ databases">
        <authorList>
            <consortium name="The Broad Institute Genome Sequencing Platform"/>
            <person name="Cuomo C."/>
            <person name="Litvintseva A."/>
            <person name="Chen Y."/>
            <person name="Heitman J."/>
            <person name="Sun S."/>
            <person name="Springer D."/>
            <person name="Dromer F."/>
            <person name="Young S.K."/>
            <person name="Zeng Q."/>
            <person name="Gargeya S."/>
            <person name="Fitzgerald M."/>
            <person name="Abouelleil A."/>
            <person name="Alvarado L."/>
            <person name="Berlin A.M."/>
            <person name="Chapman S.B."/>
            <person name="Dewar J."/>
            <person name="Goldberg J."/>
            <person name="Griggs A."/>
            <person name="Gujja S."/>
            <person name="Hansen M."/>
            <person name="Howarth C."/>
            <person name="Imamovic A."/>
            <person name="Larimer J."/>
            <person name="McCowan C."/>
            <person name="Murphy C."/>
            <person name="Pearson M."/>
            <person name="Priest M."/>
            <person name="Roberts A."/>
            <person name="Saif S."/>
            <person name="Shea T."/>
            <person name="Sykes S."/>
            <person name="Wortman J."/>
            <person name="Nusbaum C."/>
            <person name="Birren B."/>
        </authorList>
    </citation>
    <scope>NUCLEOTIDE SEQUENCE</scope>
    <source>
        <strain evidence="8">CBS 10117</strain>
    </source>
</reference>
<evidence type="ECO:0000313" key="8">
    <source>
        <dbReference type="EMBL" id="WWC62072.1"/>
    </source>
</evidence>
<reference evidence="7" key="1">
    <citation type="submission" date="2013-07" db="EMBL/GenBank/DDBJ databases">
        <title>The Genome Sequence of Cryptococcus dejecticola CBS10117.</title>
        <authorList>
            <consortium name="The Broad Institute Genome Sequencing Platform"/>
            <person name="Cuomo C."/>
            <person name="Litvintseva A."/>
            <person name="Chen Y."/>
            <person name="Heitman J."/>
            <person name="Sun S."/>
            <person name="Springer D."/>
            <person name="Dromer F."/>
            <person name="Young S.K."/>
            <person name="Zeng Q."/>
            <person name="Gargeya S."/>
            <person name="Fitzgerald M."/>
            <person name="Abouelleil A."/>
            <person name="Alvarado L."/>
            <person name="Berlin A.M."/>
            <person name="Chapman S.B."/>
            <person name="Dewar J."/>
            <person name="Goldberg J."/>
            <person name="Griggs A."/>
            <person name="Gujja S."/>
            <person name="Hansen M."/>
            <person name="Howarth C."/>
            <person name="Imamovic A."/>
            <person name="Larimer J."/>
            <person name="McCowan C."/>
            <person name="Murphy C."/>
            <person name="Pearson M."/>
            <person name="Priest M."/>
            <person name="Roberts A."/>
            <person name="Saif S."/>
            <person name="Shea T."/>
            <person name="Sykes S."/>
            <person name="Wortman J."/>
            <person name="Nusbaum C."/>
            <person name="Birren B."/>
        </authorList>
    </citation>
    <scope>NUCLEOTIDE SEQUENCE [LARGE SCALE GENOMIC DNA]</scope>
    <source>
        <strain evidence="7">CBS 10117</strain>
    </source>
</reference>
<dbReference type="VEuPathDB" id="FungiDB:I303_04358"/>
<dbReference type="InterPro" id="IPR036034">
    <property type="entry name" value="PDZ_sf"/>
</dbReference>
<dbReference type="EMBL" id="CP144534">
    <property type="protein sequence ID" value="WWC62072.1"/>
    <property type="molecule type" value="Genomic_DNA"/>
</dbReference>
<dbReference type="GO" id="GO:0070682">
    <property type="term" value="P:proteasome regulatory particle assembly"/>
    <property type="evidence" value="ECO:0007669"/>
    <property type="project" value="InterPro"/>
</dbReference>
<organism evidence="7">
    <name type="scientific">Kwoniella dejecticola CBS 10117</name>
    <dbReference type="NCBI Taxonomy" id="1296121"/>
    <lineage>
        <taxon>Eukaryota</taxon>
        <taxon>Fungi</taxon>
        <taxon>Dikarya</taxon>
        <taxon>Basidiomycota</taxon>
        <taxon>Agaricomycotina</taxon>
        <taxon>Tremellomycetes</taxon>
        <taxon>Tremellales</taxon>
        <taxon>Cryptococcaceae</taxon>
        <taxon>Kwoniella</taxon>
    </lineage>
</organism>
<keyword evidence="3" id="KW-0175">Coiled coil</keyword>
<feature type="domain" description="Nas2 N-terminal" evidence="6">
    <location>
        <begin position="42"/>
        <end position="119"/>
    </location>
</feature>
<evidence type="ECO:0000313" key="9">
    <source>
        <dbReference type="Proteomes" id="UP000078595"/>
    </source>
</evidence>
<dbReference type="Gene3D" id="6.10.140.1710">
    <property type="match status" value="1"/>
</dbReference>
<feature type="region of interest" description="Disordered" evidence="4">
    <location>
        <begin position="120"/>
        <end position="163"/>
    </location>
</feature>
<evidence type="ECO:0000256" key="4">
    <source>
        <dbReference type="SAM" id="MobiDB-lite"/>
    </source>
</evidence>
<dbReference type="Pfam" id="PF04495">
    <property type="entry name" value="GRASP55_65"/>
    <property type="match status" value="1"/>
</dbReference>
<sequence length="253" mass="27028">MQELVWPPPAGASSSQNRDTSTAGLPLPHPEAYEGEPREYARALMQRKDDIEKEIEDLKDVLNSHGATLQTQLVDNEGYPRGDIDIYAIRHARSSLVRLQNDRQTVSDLLATALQNAFSIPSNSSSDSDSSNILPNGNSSSTASSTDPNQINGVSTTPEWPEKPIARVNTVAASSPASQAGLQTNDMIYDFAGVTHTSQGGIQAIGTVVSRSEGESLRLLVLRGGGEERITLSLIPRTGWGGRGSLGCHILPV</sequence>
<proteinExistence type="predicted"/>
<dbReference type="FunFam" id="2.30.42.10:FF:000107">
    <property type="entry name" value="26S proteasome non-ATPase regulatory subunit 9"/>
    <property type="match status" value="1"/>
</dbReference>
<feature type="compositionally biased region" description="Pro residues" evidence="4">
    <location>
        <begin position="1"/>
        <end position="10"/>
    </location>
</feature>
<dbReference type="InterPro" id="IPR035269">
    <property type="entry name" value="PSMD9"/>
</dbReference>
<keyword evidence="9" id="KW-1185">Reference proteome</keyword>
<protein>
    <recommendedName>
        <fullName evidence="2">Probable 26S proteasome regulatory subunit p27</fullName>
    </recommendedName>
</protein>
<feature type="domain" description="PDZ GRASP-type" evidence="5">
    <location>
        <begin position="164"/>
        <end position="250"/>
    </location>
</feature>
<dbReference type="PANTHER" id="PTHR12651">
    <property type="entry name" value="26S PROTEASOME NON-ATPASE REGULATORY SUBUNIT 9"/>
    <property type="match status" value="1"/>
</dbReference>
<dbReference type="STRING" id="1296121.A0A1A6A4P3"/>
<dbReference type="InterPro" id="IPR024958">
    <property type="entry name" value="GRASP_PDZ"/>
</dbReference>
<feature type="compositionally biased region" description="Polar residues" evidence="4">
    <location>
        <begin position="133"/>
        <end position="158"/>
    </location>
</feature>
<dbReference type="GO" id="GO:0005634">
    <property type="term" value="C:nucleus"/>
    <property type="evidence" value="ECO:0007669"/>
    <property type="project" value="TreeGrafter"/>
</dbReference>
<dbReference type="RefSeq" id="XP_018262873.1">
    <property type="nucleotide sequence ID" value="XM_018407662.1"/>
</dbReference>
<dbReference type="EMBL" id="KI894031">
    <property type="protein sequence ID" value="OBR85031.1"/>
    <property type="molecule type" value="Genomic_DNA"/>
</dbReference>
<evidence type="ECO:0000313" key="7">
    <source>
        <dbReference type="EMBL" id="OBR85031.1"/>
    </source>
</evidence>
<feature type="region of interest" description="Disordered" evidence="4">
    <location>
        <begin position="1"/>
        <end position="35"/>
    </location>
</feature>
<feature type="coiled-coil region" evidence="3">
    <location>
        <begin position="41"/>
        <end position="68"/>
    </location>
</feature>
<keyword evidence="1" id="KW-0143">Chaperone</keyword>
<dbReference type="Proteomes" id="UP000078595">
    <property type="component" value="Chromosome 5"/>
</dbReference>
<evidence type="ECO:0000256" key="1">
    <source>
        <dbReference type="ARBA" id="ARBA00023186"/>
    </source>
</evidence>
<dbReference type="InterPro" id="IPR040815">
    <property type="entry name" value="Nas2_N"/>
</dbReference>
<accession>A0A1A6A4P3</accession>
<dbReference type="GO" id="GO:0005737">
    <property type="term" value="C:cytoplasm"/>
    <property type="evidence" value="ECO:0007669"/>
    <property type="project" value="TreeGrafter"/>
</dbReference>
<feature type="compositionally biased region" description="Low complexity" evidence="4">
    <location>
        <begin position="122"/>
        <end position="132"/>
    </location>
</feature>
<dbReference type="AlphaFoldDB" id="A0A1A6A4P3"/>
<evidence type="ECO:0000259" key="6">
    <source>
        <dbReference type="Pfam" id="PF18265"/>
    </source>
</evidence>
<gene>
    <name evidence="7" type="ORF">I303_04358</name>
    <name evidence="8" type="ORF">I303_104662</name>
</gene>
<evidence type="ECO:0000259" key="5">
    <source>
        <dbReference type="Pfam" id="PF04495"/>
    </source>
</evidence>
<dbReference type="GeneID" id="28968057"/>
<dbReference type="OrthoDB" id="72325at2759"/>
<dbReference type="PANTHER" id="PTHR12651:SF1">
    <property type="entry name" value="26S PROTEASOME NON-ATPASE REGULATORY SUBUNIT 9"/>
    <property type="match status" value="1"/>
</dbReference>
<dbReference type="KEGG" id="kdj:28968057"/>
<name>A0A1A6A4P3_9TREE</name>
<dbReference type="GO" id="GO:0000502">
    <property type="term" value="C:proteasome complex"/>
    <property type="evidence" value="ECO:0007669"/>
    <property type="project" value="UniProtKB-KW"/>
</dbReference>
<dbReference type="Pfam" id="PF18265">
    <property type="entry name" value="Nas2_N"/>
    <property type="match status" value="1"/>
</dbReference>
<keyword evidence="7" id="KW-0647">Proteasome</keyword>